<feature type="transmembrane region" description="Helical" evidence="10">
    <location>
        <begin position="184"/>
        <end position="207"/>
    </location>
</feature>
<feature type="transmembrane region" description="Helical" evidence="10">
    <location>
        <begin position="266"/>
        <end position="289"/>
    </location>
</feature>
<reference evidence="12" key="1">
    <citation type="submission" date="2021-06" db="EMBL/GenBank/DDBJ databases">
        <title>Parelaphostrongylus tenuis whole genome reference sequence.</title>
        <authorList>
            <person name="Garwood T.J."/>
            <person name="Larsen P.A."/>
            <person name="Fountain-Jones N.M."/>
            <person name="Garbe J.R."/>
            <person name="Macchietto M.G."/>
            <person name="Kania S.A."/>
            <person name="Gerhold R.W."/>
            <person name="Richards J.E."/>
            <person name="Wolf T.M."/>
        </authorList>
    </citation>
    <scope>NUCLEOTIDE SEQUENCE</scope>
    <source>
        <strain evidence="12">MNPRO001-30</strain>
        <tissue evidence="12">Meninges</tissue>
    </source>
</reference>
<comment type="caution">
    <text evidence="12">The sequence shown here is derived from an EMBL/GenBank/DDBJ whole genome shotgun (WGS) entry which is preliminary data.</text>
</comment>
<feature type="transmembrane region" description="Helical" evidence="10">
    <location>
        <begin position="329"/>
        <end position="351"/>
    </location>
</feature>
<dbReference type="GO" id="GO:0005789">
    <property type="term" value="C:endoplasmic reticulum membrane"/>
    <property type="evidence" value="ECO:0007669"/>
    <property type="project" value="UniProtKB-SubCell"/>
</dbReference>
<evidence type="ECO:0000256" key="5">
    <source>
        <dbReference type="ARBA" id="ARBA00022679"/>
    </source>
</evidence>
<evidence type="ECO:0000313" key="12">
    <source>
        <dbReference type="EMBL" id="KAJ1346047.1"/>
    </source>
</evidence>
<comment type="similarity">
    <text evidence="3 10">Belongs to the glycosyltransferase 22 family.</text>
</comment>
<protein>
    <recommendedName>
        <fullName evidence="10">Mannosyltransferase</fullName>
        <ecNumber evidence="10">2.4.1.-</ecNumber>
    </recommendedName>
</protein>
<keyword evidence="7 10" id="KW-0256">Endoplasmic reticulum</keyword>
<dbReference type="PANTHER" id="PTHR22760">
    <property type="entry name" value="GLYCOSYLTRANSFERASE"/>
    <property type="match status" value="1"/>
</dbReference>
<feature type="transmembrane region" description="Helical" evidence="10">
    <location>
        <begin position="128"/>
        <end position="145"/>
    </location>
</feature>
<evidence type="ECO:0000256" key="4">
    <source>
        <dbReference type="ARBA" id="ARBA00022676"/>
    </source>
</evidence>
<feature type="transmembrane region" description="Helical" evidence="10">
    <location>
        <begin position="227"/>
        <end position="254"/>
    </location>
</feature>
<organism evidence="12 13">
    <name type="scientific">Parelaphostrongylus tenuis</name>
    <name type="common">Meningeal worm</name>
    <dbReference type="NCBI Taxonomy" id="148309"/>
    <lineage>
        <taxon>Eukaryota</taxon>
        <taxon>Metazoa</taxon>
        <taxon>Ecdysozoa</taxon>
        <taxon>Nematoda</taxon>
        <taxon>Chromadorea</taxon>
        <taxon>Rhabditida</taxon>
        <taxon>Rhabditina</taxon>
        <taxon>Rhabditomorpha</taxon>
        <taxon>Strongyloidea</taxon>
        <taxon>Metastrongylidae</taxon>
        <taxon>Parelaphostrongylus</taxon>
    </lineage>
</organism>
<keyword evidence="4 10" id="KW-0328">Glycosyltransferase</keyword>
<dbReference type="InterPro" id="IPR005599">
    <property type="entry name" value="GPI_mannosylTrfase"/>
</dbReference>
<evidence type="ECO:0000256" key="3">
    <source>
        <dbReference type="ARBA" id="ARBA00007063"/>
    </source>
</evidence>
<comment type="subcellular location">
    <subcellularLocation>
        <location evidence="1 10">Endoplasmic reticulum membrane</location>
        <topology evidence="1 10">Multi-pass membrane protein</topology>
    </subcellularLocation>
</comment>
<sequence length="520" mass="60306">MPRKNISMIRRTSNRGEKPLPADVTSSFIPPPPTPFYSRPKDTMKVDPSPLKEIRGKLFVLRHDLDFDWEPSDNAVLKLLFSLRLSAALWSNISDCDEVYNYWEPLHLLLFGKGLQTWEYSPIYAIRSYFYIYLYYIPANLLYHLLPYSKIALFITLRCCIGIFTLLAEFSLYKAVCKHLSISIGRFFVVFSMLSTGMFISSTAFLPSSFAMTMNMYAMAAFLNEKWFYAIFCTAVSALVGWPFAAVLGLPVVVDMLIFRPKMKMFWYFAAISGIFVGGTILTVDTYYYGKRVLPPLNIVLYNVFSEHGPDLYGVEPLSYYLKNLVLNWNIAALLVPFAIPLSALNYLFSWQVSDEHKKWGIPMHPSYWRHYSSVFLLFASLSAWCIIFFTRPHKEERFLFPIYPLIALLAAISLDSAERLICRFIPSLSFVSWLAVLFFMLASFSRTFALHKNFSAHIEVYKSLNEHLMDHQRELDFSKRGDPLRLCVGKEWYRFPSSFFLPQVAVDSRSRKREINLHF</sequence>
<evidence type="ECO:0000256" key="9">
    <source>
        <dbReference type="ARBA" id="ARBA00023136"/>
    </source>
</evidence>
<dbReference type="EC" id="2.4.1.-" evidence="10"/>
<feature type="transmembrane region" description="Helical" evidence="10">
    <location>
        <begin position="151"/>
        <end position="172"/>
    </location>
</feature>
<feature type="transmembrane region" description="Helical" evidence="10">
    <location>
        <begin position="372"/>
        <end position="393"/>
    </location>
</feature>
<gene>
    <name evidence="12" type="ORF">KIN20_000717</name>
</gene>
<dbReference type="GO" id="GO:0000026">
    <property type="term" value="F:alpha-1,2-mannosyltransferase activity"/>
    <property type="evidence" value="ECO:0007669"/>
    <property type="project" value="TreeGrafter"/>
</dbReference>
<keyword evidence="8 10" id="KW-1133">Transmembrane helix</keyword>
<keyword evidence="13" id="KW-1185">Reference proteome</keyword>
<comment type="pathway">
    <text evidence="2">Protein modification; protein glycosylation.</text>
</comment>
<keyword evidence="9 10" id="KW-0472">Membrane</keyword>
<evidence type="ECO:0000256" key="2">
    <source>
        <dbReference type="ARBA" id="ARBA00004922"/>
    </source>
</evidence>
<evidence type="ECO:0000256" key="10">
    <source>
        <dbReference type="RuleBase" id="RU363075"/>
    </source>
</evidence>
<evidence type="ECO:0000256" key="6">
    <source>
        <dbReference type="ARBA" id="ARBA00022692"/>
    </source>
</evidence>
<dbReference type="PANTHER" id="PTHR22760:SF2">
    <property type="entry name" value="ALPHA-1,2-MANNOSYLTRANSFERASE ALG9"/>
    <property type="match status" value="1"/>
</dbReference>
<dbReference type="Proteomes" id="UP001196413">
    <property type="component" value="Unassembled WGS sequence"/>
</dbReference>
<dbReference type="Pfam" id="PF03901">
    <property type="entry name" value="Glyco_transf_22"/>
    <property type="match status" value="1"/>
</dbReference>
<accession>A0AAD5QC10</accession>
<feature type="region of interest" description="Disordered" evidence="11">
    <location>
        <begin position="1"/>
        <end position="32"/>
    </location>
</feature>
<dbReference type="AlphaFoldDB" id="A0AAD5QC10"/>
<dbReference type="GO" id="GO:0006487">
    <property type="term" value="P:protein N-linked glycosylation"/>
    <property type="evidence" value="ECO:0007669"/>
    <property type="project" value="TreeGrafter"/>
</dbReference>
<feature type="transmembrane region" description="Helical" evidence="10">
    <location>
        <begin position="425"/>
        <end position="445"/>
    </location>
</feature>
<name>A0AAD5QC10_PARTN</name>
<feature type="transmembrane region" description="Helical" evidence="10">
    <location>
        <begin position="399"/>
        <end position="418"/>
    </location>
</feature>
<keyword evidence="6 10" id="KW-0812">Transmembrane</keyword>
<evidence type="ECO:0000256" key="1">
    <source>
        <dbReference type="ARBA" id="ARBA00004477"/>
    </source>
</evidence>
<proteinExistence type="inferred from homology"/>
<evidence type="ECO:0000256" key="8">
    <source>
        <dbReference type="ARBA" id="ARBA00022989"/>
    </source>
</evidence>
<keyword evidence="5" id="KW-0808">Transferase</keyword>
<evidence type="ECO:0000256" key="11">
    <source>
        <dbReference type="SAM" id="MobiDB-lite"/>
    </source>
</evidence>
<dbReference type="EMBL" id="JAHQIW010000105">
    <property type="protein sequence ID" value="KAJ1346047.1"/>
    <property type="molecule type" value="Genomic_DNA"/>
</dbReference>
<evidence type="ECO:0000256" key="7">
    <source>
        <dbReference type="ARBA" id="ARBA00022824"/>
    </source>
</evidence>
<evidence type="ECO:0000313" key="13">
    <source>
        <dbReference type="Proteomes" id="UP001196413"/>
    </source>
</evidence>